<keyword evidence="6" id="KW-1185">Reference proteome</keyword>
<organism evidence="5 6">
    <name type="scientific">Nocardia jiangxiensis</name>
    <dbReference type="NCBI Taxonomy" id="282685"/>
    <lineage>
        <taxon>Bacteria</taxon>
        <taxon>Bacillati</taxon>
        <taxon>Actinomycetota</taxon>
        <taxon>Actinomycetes</taxon>
        <taxon>Mycobacteriales</taxon>
        <taxon>Nocardiaceae</taxon>
        <taxon>Nocardia</taxon>
    </lineage>
</organism>
<dbReference type="PANTHER" id="PTHR46268:SF27">
    <property type="entry name" value="UNIVERSAL STRESS PROTEIN RV2623"/>
    <property type="match status" value="1"/>
</dbReference>
<keyword evidence="3" id="KW-0067">ATP-binding</keyword>
<dbReference type="PANTHER" id="PTHR46268">
    <property type="entry name" value="STRESS RESPONSE PROTEIN NHAX"/>
    <property type="match status" value="1"/>
</dbReference>
<sequence length="302" mass="31755">MSGPVVRPHQPNPPILAAVDGSAVSYQAAAWAADAAALHGCGLHLVTSIALPAEYGPGALLTDADTDWMRSDGERILTEAARAARTAAPGEEPPISTEVSWSRIIPDLLERSRTVRMLVLGSHGLGALRRGLVGSVTTAVLRHAHCPVGVIHYRQTVDPTVASRPVLVGVDGSGNSRPALAVAFGEASLRKVGLTAVHAWSDIPVTRPMSADWETAMRDSEEMVLAESMAGWSEQYPDVSVRRIMVQDRPVRALLEQAESAQLVVVGSHGRGGFAGMLLGATSNALVHSVGCPILVVRAEEG</sequence>
<feature type="domain" description="UspA" evidence="4">
    <location>
        <begin position="14"/>
        <end position="152"/>
    </location>
</feature>
<dbReference type="InterPro" id="IPR014729">
    <property type="entry name" value="Rossmann-like_a/b/a_fold"/>
</dbReference>
<dbReference type="InterPro" id="IPR006015">
    <property type="entry name" value="Universal_stress_UspA"/>
</dbReference>
<dbReference type="Pfam" id="PF00582">
    <property type="entry name" value="Usp"/>
    <property type="match status" value="2"/>
</dbReference>
<dbReference type="RefSeq" id="WP_040831896.1">
    <property type="nucleotide sequence ID" value="NZ_JBIAQY010000002.1"/>
</dbReference>
<name>A0ABW6RUQ0_9NOCA</name>
<dbReference type="InterPro" id="IPR006016">
    <property type="entry name" value="UspA"/>
</dbReference>
<reference evidence="5 6" key="1">
    <citation type="submission" date="2024-10" db="EMBL/GenBank/DDBJ databases">
        <title>The Natural Products Discovery Center: Release of the First 8490 Sequenced Strains for Exploring Actinobacteria Biosynthetic Diversity.</title>
        <authorList>
            <person name="Kalkreuter E."/>
            <person name="Kautsar S.A."/>
            <person name="Yang D."/>
            <person name="Bader C.D."/>
            <person name="Teijaro C.N."/>
            <person name="Fluegel L."/>
            <person name="Davis C.M."/>
            <person name="Simpson J.R."/>
            <person name="Lauterbach L."/>
            <person name="Steele A.D."/>
            <person name="Gui C."/>
            <person name="Meng S."/>
            <person name="Li G."/>
            <person name="Viehrig K."/>
            <person name="Ye F."/>
            <person name="Su P."/>
            <person name="Kiefer A.F."/>
            <person name="Nichols A."/>
            <person name="Cepeda A.J."/>
            <person name="Yan W."/>
            <person name="Fan B."/>
            <person name="Jiang Y."/>
            <person name="Adhikari A."/>
            <person name="Zheng C.-J."/>
            <person name="Schuster L."/>
            <person name="Cowan T.M."/>
            <person name="Smanski M.J."/>
            <person name="Chevrette M.G."/>
            <person name="De Carvalho L.P.S."/>
            <person name="Shen B."/>
        </authorList>
    </citation>
    <scope>NUCLEOTIDE SEQUENCE [LARGE SCALE GENOMIC DNA]</scope>
    <source>
        <strain evidence="5 6">NPDC002593</strain>
    </source>
</reference>
<feature type="domain" description="UspA" evidence="4">
    <location>
        <begin position="164"/>
        <end position="298"/>
    </location>
</feature>
<evidence type="ECO:0000256" key="2">
    <source>
        <dbReference type="ARBA" id="ARBA00022741"/>
    </source>
</evidence>
<dbReference type="EMBL" id="JBIAQY010000002">
    <property type="protein sequence ID" value="MFF3567735.1"/>
    <property type="molecule type" value="Genomic_DNA"/>
</dbReference>
<dbReference type="SUPFAM" id="SSF52402">
    <property type="entry name" value="Adenine nucleotide alpha hydrolases-like"/>
    <property type="match status" value="2"/>
</dbReference>
<evidence type="ECO:0000256" key="3">
    <source>
        <dbReference type="ARBA" id="ARBA00022840"/>
    </source>
</evidence>
<accession>A0ABW6RUQ0</accession>
<comment type="similarity">
    <text evidence="1">Belongs to the universal stress protein A family.</text>
</comment>
<evidence type="ECO:0000313" key="5">
    <source>
        <dbReference type="EMBL" id="MFF3567735.1"/>
    </source>
</evidence>
<evidence type="ECO:0000256" key="1">
    <source>
        <dbReference type="ARBA" id="ARBA00008791"/>
    </source>
</evidence>
<dbReference type="Gene3D" id="3.40.50.620">
    <property type="entry name" value="HUPs"/>
    <property type="match status" value="2"/>
</dbReference>
<keyword evidence="2" id="KW-0547">Nucleotide-binding</keyword>
<protein>
    <submittedName>
        <fullName evidence="5">Universal stress protein</fullName>
    </submittedName>
</protein>
<evidence type="ECO:0000259" key="4">
    <source>
        <dbReference type="Pfam" id="PF00582"/>
    </source>
</evidence>
<dbReference type="Proteomes" id="UP001601992">
    <property type="component" value="Unassembled WGS sequence"/>
</dbReference>
<gene>
    <name evidence="5" type="ORF">ACFYXQ_08105</name>
</gene>
<comment type="caution">
    <text evidence="5">The sequence shown here is derived from an EMBL/GenBank/DDBJ whole genome shotgun (WGS) entry which is preliminary data.</text>
</comment>
<dbReference type="PRINTS" id="PR01438">
    <property type="entry name" value="UNVRSLSTRESS"/>
</dbReference>
<evidence type="ECO:0000313" key="6">
    <source>
        <dbReference type="Proteomes" id="UP001601992"/>
    </source>
</evidence>
<proteinExistence type="inferred from homology"/>